<feature type="domain" description="Outer membrane protein beta-barrel" evidence="2">
    <location>
        <begin position="16"/>
        <end position="171"/>
    </location>
</feature>
<dbReference type="SUPFAM" id="SSF56925">
    <property type="entry name" value="OMPA-like"/>
    <property type="match status" value="1"/>
</dbReference>
<dbReference type="STRING" id="493475.GARC_0231"/>
<keyword evidence="4" id="KW-1185">Reference proteome</keyword>
<name>K6YKR2_9ALTE</name>
<gene>
    <name evidence="3" type="ORF">GARC_0231</name>
</gene>
<keyword evidence="1" id="KW-0732">Signal</keyword>
<comment type="caution">
    <text evidence="3">The sequence shown here is derived from an EMBL/GenBank/DDBJ whole genome shotgun (WGS) entry which is preliminary data.</text>
</comment>
<dbReference type="InterPro" id="IPR011250">
    <property type="entry name" value="OMP/PagP_B-barrel"/>
</dbReference>
<reference evidence="3 4" key="1">
    <citation type="journal article" date="2017" name="Antonie Van Leeuwenhoek">
        <title>Rhizobium rhizosphaerae sp. nov., a novel species isolated from rice rhizosphere.</title>
        <authorList>
            <person name="Zhao J.J."/>
            <person name="Zhang J."/>
            <person name="Zhang R.J."/>
            <person name="Zhang C.W."/>
            <person name="Yin H.Q."/>
            <person name="Zhang X.X."/>
        </authorList>
    </citation>
    <scope>NUCLEOTIDE SEQUENCE [LARGE SCALE GENOMIC DNA]</scope>
    <source>
        <strain evidence="3 4">BSs20135</strain>
    </source>
</reference>
<dbReference type="AlphaFoldDB" id="K6YKR2"/>
<dbReference type="EMBL" id="BAEO01000005">
    <property type="protein sequence ID" value="GAC17213.1"/>
    <property type="molecule type" value="Genomic_DNA"/>
</dbReference>
<evidence type="ECO:0000259" key="2">
    <source>
        <dbReference type="Pfam" id="PF13505"/>
    </source>
</evidence>
<accession>K6YKR2</accession>
<organism evidence="3 4">
    <name type="scientific">Paraglaciecola arctica BSs20135</name>
    <dbReference type="NCBI Taxonomy" id="493475"/>
    <lineage>
        <taxon>Bacteria</taxon>
        <taxon>Pseudomonadati</taxon>
        <taxon>Pseudomonadota</taxon>
        <taxon>Gammaproteobacteria</taxon>
        <taxon>Alteromonadales</taxon>
        <taxon>Alteromonadaceae</taxon>
        <taxon>Paraglaciecola</taxon>
    </lineage>
</organism>
<sequence length="174" mass="19399">MKYLIPIITMTYFSFTPVMAEELQPQYFYGAALSHVDMLATPEQSKVSAKYVPTVFVGVEYEFNLDNDWKLEWNNSLNFSKANISAIEMSVPEYSALTNVGFWSHAKLKYTGLFDHASPFIKAGVGLVNVDYSLDGQANNTWDTATNLQAGIEFELSEGSTISIGLGKSSYNKF</sequence>
<dbReference type="Proteomes" id="UP000006327">
    <property type="component" value="Unassembled WGS sequence"/>
</dbReference>
<dbReference type="Gene3D" id="2.40.160.20">
    <property type="match status" value="1"/>
</dbReference>
<evidence type="ECO:0000313" key="3">
    <source>
        <dbReference type="EMBL" id="GAC17213.1"/>
    </source>
</evidence>
<protein>
    <recommendedName>
        <fullName evidence="2">Outer membrane protein beta-barrel domain-containing protein</fullName>
    </recommendedName>
</protein>
<dbReference type="RefSeq" id="WP_007615811.1">
    <property type="nucleotide sequence ID" value="NZ_BAEO01000005.1"/>
</dbReference>
<dbReference type="Pfam" id="PF13505">
    <property type="entry name" value="OMP_b-brl"/>
    <property type="match status" value="1"/>
</dbReference>
<proteinExistence type="predicted"/>
<dbReference type="InterPro" id="IPR027385">
    <property type="entry name" value="Beta-barrel_OMP"/>
</dbReference>
<evidence type="ECO:0000313" key="4">
    <source>
        <dbReference type="Proteomes" id="UP000006327"/>
    </source>
</evidence>
<evidence type="ECO:0000256" key="1">
    <source>
        <dbReference type="ARBA" id="ARBA00022729"/>
    </source>
</evidence>